<protein>
    <submittedName>
        <fullName evidence="1">Uncharacterized protein</fullName>
    </submittedName>
</protein>
<reference evidence="1 2" key="1">
    <citation type="submission" date="2018-09" db="EMBL/GenBank/DDBJ databases">
        <title>Profundibacter amoris BAR1 gen. nov., sp. nov., a new member of the Roseobacter clade isolated at Lokis Castle Vent Field on the Arctic Mid-Oceanic Ridge.</title>
        <authorList>
            <person name="Le Moine Bauer S."/>
            <person name="Sjoeberg A.G."/>
            <person name="L'Haridon S."/>
            <person name="Stokke R."/>
            <person name="Roalkvam I."/>
            <person name="Steen I.H."/>
            <person name="Dahle H."/>
        </authorList>
    </citation>
    <scope>NUCLEOTIDE SEQUENCE [LARGE SCALE GENOMIC DNA]</scope>
    <source>
        <strain evidence="1 2">BAR1</strain>
    </source>
</reference>
<organism evidence="1 2">
    <name type="scientific">Profundibacter amoris</name>
    <dbReference type="NCBI Taxonomy" id="2171755"/>
    <lineage>
        <taxon>Bacteria</taxon>
        <taxon>Pseudomonadati</taxon>
        <taxon>Pseudomonadota</taxon>
        <taxon>Alphaproteobacteria</taxon>
        <taxon>Rhodobacterales</taxon>
        <taxon>Paracoccaceae</taxon>
        <taxon>Profundibacter</taxon>
    </lineage>
</organism>
<name>A0A347UG21_9RHOB</name>
<dbReference type="EMBL" id="CP032125">
    <property type="protein sequence ID" value="AXX97799.1"/>
    <property type="molecule type" value="Genomic_DNA"/>
</dbReference>
<evidence type="ECO:0000313" key="1">
    <source>
        <dbReference type="EMBL" id="AXX97799.1"/>
    </source>
</evidence>
<dbReference type="Proteomes" id="UP000261704">
    <property type="component" value="Chromosome"/>
</dbReference>
<sequence>MSDYKWMVDALFDMAAFAEKNKLQKSYDSLVNSLVEVMIEIGPTDHIEEDKLLGVGPSSDNVIALPI</sequence>
<accession>A0A347UG21</accession>
<keyword evidence="2" id="KW-1185">Reference proteome</keyword>
<dbReference type="KEGG" id="pamo:BAR1_07560"/>
<proteinExistence type="predicted"/>
<gene>
    <name evidence="1" type="ORF">BAR1_07560</name>
</gene>
<dbReference type="RefSeq" id="WP_118942456.1">
    <property type="nucleotide sequence ID" value="NZ_CP032125.1"/>
</dbReference>
<dbReference type="AlphaFoldDB" id="A0A347UG21"/>
<evidence type="ECO:0000313" key="2">
    <source>
        <dbReference type="Proteomes" id="UP000261704"/>
    </source>
</evidence>